<keyword evidence="3" id="KW-1185">Reference proteome</keyword>
<accession>I7MML2</accession>
<evidence type="ECO:0000313" key="2">
    <source>
        <dbReference type="EMBL" id="EAS05124.2"/>
    </source>
</evidence>
<dbReference type="AlphaFoldDB" id="I7MML2"/>
<dbReference type="EMBL" id="GG662407">
    <property type="protein sequence ID" value="EAS05124.2"/>
    <property type="molecule type" value="Genomic_DNA"/>
</dbReference>
<dbReference type="InParanoid" id="I7MML2"/>
<feature type="region of interest" description="Disordered" evidence="1">
    <location>
        <begin position="130"/>
        <end position="160"/>
    </location>
</feature>
<feature type="compositionally biased region" description="Polar residues" evidence="1">
    <location>
        <begin position="238"/>
        <end position="252"/>
    </location>
</feature>
<dbReference type="Proteomes" id="UP000009168">
    <property type="component" value="Unassembled WGS sequence"/>
</dbReference>
<dbReference type="GeneID" id="7845468"/>
<feature type="compositionally biased region" description="Low complexity" evidence="1">
    <location>
        <begin position="217"/>
        <end position="237"/>
    </location>
</feature>
<gene>
    <name evidence="2" type="ORF">TTHERM_00765090</name>
</gene>
<feature type="region of interest" description="Disordered" evidence="1">
    <location>
        <begin position="215"/>
        <end position="252"/>
    </location>
</feature>
<evidence type="ECO:0000313" key="3">
    <source>
        <dbReference type="Proteomes" id="UP000009168"/>
    </source>
</evidence>
<protein>
    <submittedName>
        <fullName evidence="2">Uncharacterized protein</fullName>
    </submittedName>
</protein>
<evidence type="ECO:0000256" key="1">
    <source>
        <dbReference type="SAM" id="MobiDB-lite"/>
    </source>
</evidence>
<organism evidence="2 3">
    <name type="scientific">Tetrahymena thermophila (strain SB210)</name>
    <dbReference type="NCBI Taxonomy" id="312017"/>
    <lineage>
        <taxon>Eukaryota</taxon>
        <taxon>Sar</taxon>
        <taxon>Alveolata</taxon>
        <taxon>Ciliophora</taxon>
        <taxon>Intramacronucleata</taxon>
        <taxon>Oligohymenophorea</taxon>
        <taxon>Hymenostomatida</taxon>
        <taxon>Tetrahymenina</taxon>
        <taxon>Tetrahymenidae</taxon>
        <taxon>Tetrahymena</taxon>
    </lineage>
</organism>
<name>I7MML2_TETTS</name>
<dbReference type="KEGG" id="tet:TTHERM_00765090"/>
<sequence>MIANKNQIKPMQRYEMNKNYLQHLERMNKIKQRKNETLSNVSYSGHPNEVHKRNREIERLNNIQLQNQNILSRLIKITVGGASFDHHKNRQSQKASSSIERKSNDINRLELDYNNQNQNSINSYQKYLISSHQNTQQQQNSYSKNDMLKVSSCPNTPRQNKRLNIETEHNSKEIHLPAIASSVRNHGNQRYGSVNQKNNPYKLDDLVKQIDQRSRRYNNQNDDSSNSSTTSIKNSNRQKVNSSLDTYGDSQRNNKLKYHIKFSENQPQQTQFKEIDQMSSSLENKNAKEPSDHNQKKITQIKKKQPLIIEEIDWKDVQNQQNTLNYQNQSQFVKTKSIELDEEKDTIFTTNAKILLPSQQSQKSIYQNNNC</sequence>
<feature type="compositionally biased region" description="Low complexity" evidence="1">
    <location>
        <begin position="130"/>
        <end position="145"/>
    </location>
</feature>
<reference evidence="3" key="1">
    <citation type="journal article" date="2006" name="PLoS Biol.">
        <title>Macronuclear genome sequence of the ciliate Tetrahymena thermophila, a model eukaryote.</title>
        <authorList>
            <person name="Eisen J.A."/>
            <person name="Coyne R.S."/>
            <person name="Wu M."/>
            <person name="Wu D."/>
            <person name="Thiagarajan M."/>
            <person name="Wortman J.R."/>
            <person name="Badger J.H."/>
            <person name="Ren Q."/>
            <person name="Amedeo P."/>
            <person name="Jones K.M."/>
            <person name="Tallon L.J."/>
            <person name="Delcher A.L."/>
            <person name="Salzberg S.L."/>
            <person name="Silva J.C."/>
            <person name="Haas B.J."/>
            <person name="Majoros W.H."/>
            <person name="Farzad M."/>
            <person name="Carlton J.M."/>
            <person name="Smith R.K. Jr."/>
            <person name="Garg J."/>
            <person name="Pearlman R.E."/>
            <person name="Karrer K.M."/>
            <person name="Sun L."/>
            <person name="Manning G."/>
            <person name="Elde N.C."/>
            <person name="Turkewitz A.P."/>
            <person name="Asai D.J."/>
            <person name="Wilkes D.E."/>
            <person name="Wang Y."/>
            <person name="Cai H."/>
            <person name="Collins K."/>
            <person name="Stewart B.A."/>
            <person name="Lee S.R."/>
            <person name="Wilamowska K."/>
            <person name="Weinberg Z."/>
            <person name="Ruzzo W.L."/>
            <person name="Wloga D."/>
            <person name="Gaertig J."/>
            <person name="Frankel J."/>
            <person name="Tsao C.-C."/>
            <person name="Gorovsky M.A."/>
            <person name="Keeling P.J."/>
            <person name="Waller R.F."/>
            <person name="Patron N.J."/>
            <person name="Cherry J.M."/>
            <person name="Stover N.A."/>
            <person name="Krieger C.J."/>
            <person name="del Toro C."/>
            <person name="Ryder H.F."/>
            <person name="Williamson S.C."/>
            <person name="Barbeau R.A."/>
            <person name="Hamilton E.P."/>
            <person name="Orias E."/>
        </authorList>
    </citation>
    <scope>NUCLEOTIDE SEQUENCE [LARGE SCALE GENOMIC DNA]</scope>
    <source>
        <strain evidence="3">SB210</strain>
    </source>
</reference>
<proteinExistence type="predicted"/>
<dbReference type="RefSeq" id="XP_001025369.2">
    <property type="nucleotide sequence ID" value="XM_001025369.2"/>
</dbReference>